<comment type="caution">
    <text evidence="2">The sequence shown here is derived from an EMBL/GenBank/DDBJ whole genome shotgun (WGS) entry which is preliminary data.</text>
</comment>
<reference evidence="2 3" key="1">
    <citation type="submission" date="2018-06" db="EMBL/GenBank/DDBJ databases">
        <title>Comparative genomics reveals the genomic features of Rhizophagus irregularis, R. cerebriforme, R. diaphanum and Gigaspora rosea, and their symbiotic lifestyle signature.</title>
        <authorList>
            <person name="Morin E."/>
            <person name="San Clemente H."/>
            <person name="Chen E.C.H."/>
            <person name="De La Providencia I."/>
            <person name="Hainaut M."/>
            <person name="Kuo A."/>
            <person name="Kohler A."/>
            <person name="Murat C."/>
            <person name="Tang N."/>
            <person name="Roy S."/>
            <person name="Loubradou J."/>
            <person name="Henrissat B."/>
            <person name="Grigoriev I.V."/>
            <person name="Corradi N."/>
            <person name="Roux C."/>
            <person name="Martin F.M."/>
        </authorList>
    </citation>
    <scope>NUCLEOTIDE SEQUENCE [LARGE SCALE GENOMIC DNA]</scope>
    <source>
        <strain evidence="2 3">DAOM 194757</strain>
    </source>
</reference>
<evidence type="ECO:0000313" key="3">
    <source>
        <dbReference type="Proteomes" id="UP000266673"/>
    </source>
</evidence>
<keyword evidence="1" id="KW-0175">Coiled coil</keyword>
<organism evidence="2 3">
    <name type="scientific">Gigaspora rosea</name>
    <dbReference type="NCBI Taxonomy" id="44941"/>
    <lineage>
        <taxon>Eukaryota</taxon>
        <taxon>Fungi</taxon>
        <taxon>Fungi incertae sedis</taxon>
        <taxon>Mucoromycota</taxon>
        <taxon>Glomeromycotina</taxon>
        <taxon>Glomeromycetes</taxon>
        <taxon>Diversisporales</taxon>
        <taxon>Gigasporaceae</taxon>
        <taxon>Gigaspora</taxon>
    </lineage>
</organism>
<protein>
    <submittedName>
        <fullName evidence="2">Uncharacterized protein</fullName>
    </submittedName>
</protein>
<feature type="coiled-coil region" evidence="1">
    <location>
        <begin position="30"/>
        <end position="114"/>
    </location>
</feature>
<evidence type="ECO:0000256" key="1">
    <source>
        <dbReference type="SAM" id="Coils"/>
    </source>
</evidence>
<name>A0A397U466_9GLOM</name>
<proteinExistence type="predicted"/>
<dbReference type="Proteomes" id="UP000266673">
    <property type="component" value="Unassembled WGS sequence"/>
</dbReference>
<evidence type="ECO:0000313" key="2">
    <source>
        <dbReference type="EMBL" id="RIB05032.1"/>
    </source>
</evidence>
<keyword evidence="3" id="KW-1185">Reference proteome</keyword>
<dbReference type="EMBL" id="QKWP01002061">
    <property type="protein sequence ID" value="RIB05032.1"/>
    <property type="molecule type" value="Genomic_DNA"/>
</dbReference>
<sequence length="184" mass="22382">MPQEQSSSNFIKQNGKDIYPYTISTRKNKKTDYKKLYEETISQIDKLENKAQHMLKQIQEITKDLEKLERKNEKYKNLLNQASHHFAFAWDLFLDHQKENKNNKEEKIEEITNDEFEEFINYQYEQIHDQPTIIETNQQEIVEKEDNFNSDYTNYLLNNQCNNYIYYTTNQSNENTFYNPDIDF</sequence>
<accession>A0A397U466</accession>
<dbReference type="AlphaFoldDB" id="A0A397U466"/>
<gene>
    <name evidence="2" type="ORF">C2G38_2282015</name>
</gene>